<feature type="transmembrane region" description="Helical" evidence="7">
    <location>
        <begin position="49"/>
        <end position="71"/>
    </location>
</feature>
<proteinExistence type="inferred from homology"/>
<name>A0A1I0AXW8_9FIRM</name>
<dbReference type="GO" id="GO:0015031">
    <property type="term" value="P:protein transport"/>
    <property type="evidence" value="ECO:0007669"/>
    <property type="project" value="UniProtKB-KW"/>
</dbReference>
<organism evidence="9 10">
    <name type="scientific">[Clostridium] aminophilum</name>
    <dbReference type="NCBI Taxonomy" id="1526"/>
    <lineage>
        <taxon>Bacteria</taxon>
        <taxon>Bacillati</taxon>
        <taxon>Bacillota</taxon>
        <taxon>Clostridia</taxon>
        <taxon>Lachnospirales</taxon>
        <taxon>Lachnospiraceae</taxon>
    </lineage>
</organism>
<dbReference type="Pfam" id="PF01618">
    <property type="entry name" value="MotA_ExbB"/>
    <property type="match status" value="1"/>
</dbReference>
<evidence type="ECO:0000256" key="5">
    <source>
        <dbReference type="ARBA" id="ARBA00023136"/>
    </source>
</evidence>
<gene>
    <name evidence="9" type="ORF">SAMN04487771_10036</name>
</gene>
<dbReference type="RefSeq" id="WP_074648173.1">
    <property type="nucleotide sequence ID" value="NZ_FOIL01000003.1"/>
</dbReference>
<reference evidence="9 10" key="1">
    <citation type="submission" date="2016-10" db="EMBL/GenBank/DDBJ databases">
        <authorList>
            <person name="de Groot N.N."/>
        </authorList>
    </citation>
    <scope>NUCLEOTIDE SEQUENCE [LARGE SCALE GENOMIC DNA]</scope>
    <source>
        <strain evidence="9 10">KH1P1</strain>
    </source>
</reference>
<accession>A0A1I0AXW8</accession>
<keyword evidence="6" id="KW-0653">Protein transport</keyword>
<protein>
    <submittedName>
        <fullName evidence="9">MotA/TolQ/ExbB proton channel family protein</fullName>
    </submittedName>
</protein>
<keyword evidence="5 7" id="KW-0472">Membrane</keyword>
<evidence type="ECO:0000256" key="3">
    <source>
        <dbReference type="ARBA" id="ARBA00022692"/>
    </source>
</evidence>
<keyword evidence="2" id="KW-1003">Cell membrane</keyword>
<comment type="subcellular location">
    <subcellularLocation>
        <location evidence="1">Cell membrane</location>
        <topology evidence="1">Multi-pass membrane protein</topology>
    </subcellularLocation>
    <subcellularLocation>
        <location evidence="6">Membrane</location>
        <topology evidence="6">Multi-pass membrane protein</topology>
    </subcellularLocation>
</comment>
<sequence length="132" mass="14803">MVEAWGKLTSSLLQSDWLISLAALIEFGFFIVLCAKLRWFKDSKVKITSIVYTLFLTTLSCFPLLGMLGTVMGLLGLDLASGDMENIKNNFFIALTSTAWGIIFSLIFKFGNAFIADRIEVVINKEKQEYSK</sequence>
<keyword evidence="6" id="KW-0813">Transport</keyword>
<evidence type="ECO:0000259" key="8">
    <source>
        <dbReference type="Pfam" id="PF01618"/>
    </source>
</evidence>
<feature type="transmembrane region" description="Helical" evidence="7">
    <location>
        <begin position="17"/>
        <end position="37"/>
    </location>
</feature>
<evidence type="ECO:0000256" key="2">
    <source>
        <dbReference type="ARBA" id="ARBA00022475"/>
    </source>
</evidence>
<dbReference type="InterPro" id="IPR002898">
    <property type="entry name" value="MotA_ExbB_proton_chnl"/>
</dbReference>
<feature type="domain" description="MotA/TolQ/ExbB proton channel" evidence="8">
    <location>
        <begin position="53"/>
        <end position="124"/>
    </location>
</feature>
<dbReference type="Proteomes" id="UP000199820">
    <property type="component" value="Unassembled WGS sequence"/>
</dbReference>
<dbReference type="GO" id="GO:0005886">
    <property type="term" value="C:plasma membrane"/>
    <property type="evidence" value="ECO:0007669"/>
    <property type="project" value="UniProtKB-SubCell"/>
</dbReference>
<evidence type="ECO:0000313" key="10">
    <source>
        <dbReference type="Proteomes" id="UP000199820"/>
    </source>
</evidence>
<evidence type="ECO:0000256" key="7">
    <source>
        <dbReference type="SAM" id="Phobius"/>
    </source>
</evidence>
<keyword evidence="3 7" id="KW-0812">Transmembrane</keyword>
<evidence type="ECO:0000256" key="4">
    <source>
        <dbReference type="ARBA" id="ARBA00022989"/>
    </source>
</evidence>
<evidence type="ECO:0000256" key="1">
    <source>
        <dbReference type="ARBA" id="ARBA00004651"/>
    </source>
</evidence>
<feature type="transmembrane region" description="Helical" evidence="7">
    <location>
        <begin position="91"/>
        <end position="108"/>
    </location>
</feature>
<keyword evidence="10" id="KW-1185">Reference proteome</keyword>
<comment type="similarity">
    <text evidence="6">Belongs to the exbB/tolQ family.</text>
</comment>
<dbReference type="EMBL" id="FOIL01000003">
    <property type="protein sequence ID" value="SES98861.1"/>
    <property type="molecule type" value="Genomic_DNA"/>
</dbReference>
<evidence type="ECO:0000313" key="9">
    <source>
        <dbReference type="EMBL" id="SES98861.1"/>
    </source>
</evidence>
<evidence type="ECO:0000256" key="6">
    <source>
        <dbReference type="RuleBase" id="RU004057"/>
    </source>
</evidence>
<keyword evidence="4 7" id="KW-1133">Transmembrane helix</keyword>
<dbReference type="OrthoDB" id="1817994at2"/>
<dbReference type="AlphaFoldDB" id="A0A1I0AXW8"/>